<gene>
    <name evidence="1" type="ORF">SAMN05421684_6590</name>
</gene>
<protein>
    <submittedName>
        <fullName evidence="1">Uncharacterized protein</fullName>
    </submittedName>
</protein>
<keyword evidence="2" id="KW-1185">Reference proteome</keyword>
<accession>A0A1H3TYQ0</accession>
<evidence type="ECO:0000313" key="1">
    <source>
        <dbReference type="EMBL" id="SDZ55167.1"/>
    </source>
</evidence>
<evidence type="ECO:0000313" key="2">
    <source>
        <dbReference type="Proteomes" id="UP000199632"/>
    </source>
</evidence>
<proteinExistence type="predicted"/>
<dbReference type="Proteomes" id="UP000199632">
    <property type="component" value="Unassembled WGS sequence"/>
</dbReference>
<organism evidence="1 2">
    <name type="scientific">Asanoa ishikariensis</name>
    <dbReference type="NCBI Taxonomy" id="137265"/>
    <lineage>
        <taxon>Bacteria</taxon>
        <taxon>Bacillati</taxon>
        <taxon>Actinomycetota</taxon>
        <taxon>Actinomycetes</taxon>
        <taxon>Micromonosporales</taxon>
        <taxon>Micromonosporaceae</taxon>
        <taxon>Asanoa</taxon>
    </lineage>
</organism>
<name>A0A1H3TYQ0_9ACTN</name>
<reference evidence="2" key="1">
    <citation type="submission" date="2016-10" db="EMBL/GenBank/DDBJ databases">
        <authorList>
            <person name="Varghese N."/>
            <person name="Submissions S."/>
        </authorList>
    </citation>
    <scope>NUCLEOTIDE SEQUENCE [LARGE SCALE GENOMIC DNA]</scope>
    <source>
        <strain evidence="2">DSM 44718</strain>
    </source>
</reference>
<sequence>MSAAITAYSGPMALIDLDREAPTGRRTARHPARAVAALGVLVALVVLPGEHPAAPTPKPVSECTLFLGNGSGPRIGVVDPETGAVTFRMPPDEVTAVIMEICPD</sequence>
<dbReference type="AlphaFoldDB" id="A0A1H3TYQ0"/>
<dbReference type="EMBL" id="FNQB01000003">
    <property type="protein sequence ID" value="SDZ55167.1"/>
    <property type="molecule type" value="Genomic_DNA"/>
</dbReference>
<dbReference type="STRING" id="137265.SAMN05421684_6590"/>